<sequence>MALSPDTISQHNPDLIIKQQIDHQQGMLAEQTKPDAQHDLKPGQRLTPPKNTHQVGLSAFLTAAQMRVLTEDLGFDADAINEGQKSLYAAINHNDLMADGVTLSAGGTIDITAAKGFTVDGGVAGGEGLILRSDRGLDMINLGFFDSDNLLGLQLGGDFTNTLALESKNLWLDITGDITNLGSFTGSDTLSLNAGGDLINQSLISGGAVNLTAKGDIINRSEFSHHTVTDENGNTTTYTEIGDAPQIVSTTV</sequence>
<name>A0ABT3P6M9_9ALTE</name>
<comment type="caution">
    <text evidence="2">The sequence shown here is derived from an EMBL/GenBank/DDBJ whole genome shotgun (WGS) entry which is preliminary data.</text>
</comment>
<accession>A0ABT3P6M9</accession>
<organism evidence="2 3">
    <name type="scientific">Alteromonas aquimaris</name>
    <dbReference type="NCBI Taxonomy" id="2998417"/>
    <lineage>
        <taxon>Bacteria</taxon>
        <taxon>Pseudomonadati</taxon>
        <taxon>Pseudomonadota</taxon>
        <taxon>Gammaproteobacteria</taxon>
        <taxon>Alteromonadales</taxon>
        <taxon>Alteromonadaceae</taxon>
        <taxon>Alteromonas/Salinimonas group</taxon>
        <taxon>Alteromonas</taxon>
    </lineage>
</organism>
<feature type="compositionally biased region" description="Basic and acidic residues" evidence="1">
    <location>
        <begin position="32"/>
        <end position="42"/>
    </location>
</feature>
<dbReference type="RefSeq" id="WP_265617151.1">
    <property type="nucleotide sequence ID" value="NZ_JAPFRD010000010.1"/>
</dbReference>
<evidence type="ECO:0000256" key="1">
    <source>
        <dbReference type="SAM" id="MobiDB-lite"/>
    </source>
</evidence>
<proteinExistence type="predicted"/>
<dbReference type="Pfam" id="PF05594">
    <property type="entry name" value="Fil_haemagg"/>
    <property type="match status" value="2"/>
</dbReference>
<gene>
    <name evidence="2" type="ORF">OPS25_07980</name>
</gene>
<feature type="region of interest" description="Disordered" evidence="1">
    <location>
        <begin position="22"/>
        <end position="49"/>
    </location>
</feature>
<reference evidence="2" key="1">
    <citation type="submission" date="2022-11" db="EMBL/GenBank/DDBJ databases">
        <title>Alteromonas sp. nov., isolated from sea water of the Qingdao.</title>
        <authorList>
            <person name="Wang Q."/>
        </authorList>
    </citation>
    <scope>NUCLEOTIDE SEQUENCE</scope>
    <source>
        <strain evidence="2">ASW11-7</strain>
    </source>
</reference>
<evidence type="ECO:0000313" key="3">
    <source>
        <dbReference type="Proteomes" id="UP001142810"/>
    </source>
</evidence>
<keyword evidence="3" id="KW-1185">Reference proteome</keyword>
<dbReference type="Proteomes" id="UP001142810">
    <property type="component" value="Unassembled WGS sequence"/>
</dbReference>
<dbReference type="EMBL" id="JAPFRD010000010">
    <property type="protein sequence ID" value="MCW8108430.1"/>
    <property type="molecule type" value="Genomic_DNA"/>
</dbReference>
<dbReference type="InterPro" id="IPR008619">
    <property type="entry name" value="Filamentous_hemagglutn_rpt"/>
</dbReference>
<evidence type="ECO:0000313" key="2">
    <source>
        <dbReference type="EMBL" id="MCW8108430.1"/>
    </source>
</evidence>
<protein>
    <submittedName>
        <fullName evidence="2">Uncharacterized protein</fullName>
    </submittedName>
</protein>